<dbReference type="GO" id="GO:0003676">
    <property type="term" value="F:nucleic acid binding"/>
    <property type="evidence" value="ECO:0007669"/>
    <property type="project" value="InterPro"/>
</dbReference>
<protein>
    <recommendedName>
        <fullName evidence="4">Integrase catalytic domain-containing protein</fullName>
    </recommendedName>
</protein>
<accession>A0A812UWT9</accession>
<feature type="compositionally biased region" description="Basic and acidic residues" evidence="1">
    <location>
        <begin position="912"/>
        <end position="927"/>
    </location>
</feature>
<dbReference type="InterPro" id="IPR036397">
    <property type="entry name" value="RNaseH_sf"/>
</dbReference>
<dbReference type="OrthoDB" id="412946at2759"/>
<evidence type="ECO:0000313" key="2">
    <source>
        <dbReference type="EMBL" id="CAE7590906.1"/>
    </source>
</evidence>
<keyword evidence="3" id="KW-1185">Reference proteome</keyword>
<dbReference type="EMBL" id="CAJNDS010002768">
    <property type="protein sequence ID" value="CAE7590906.1"/>
    <property type="molecule type" value="Genomic_DNA"/>
</dbReference>
<proteinExistence type="predicted"/>
<organism evidence="2 3">
    <name type="scientific">Symbiodinium natans</name>
    <dbReference type="NCBI Taxonomy" id="878477"/>
    <lineage>
        <taxon>Eukaryota</taxon>
        <taxon>Sar</taxon>
        <taxon>Alveolata</taxon>
        <taxon>Dinophyceae</taxon>
        <taxon>Suessiales</taxon>
        <taxon>Symbiodiniaceae</taxon>
        <taxon>Symbiodinium</taxon>
    </lineage>
</organism>
<gene>
    <name evidence="2" type="ORF">SNAT2548_LOCUS33650</name>
</gene>
<dbReference type="Gene3D" id="3.30.420.10">
    <property type="entry name" value="Ribonuclease H-like superfamily/Ribonuclease H"/>
    <property type="match status" value="1"/>
</dbReference>
<evidence type="ECO:0008006" key="4">
    <source>
        <dbReference type="Google" id="ProtNLM"/>
    </source>
</evidence>
<dbReference type="AlphaFoldDB" id="A0A812UWT9"/>
<evidence type="ECO:0000256" key="1">
    <source>
        <dbReference type="SAM" id="MobiDB-lite"/>
    </source>
</evidence>
<comment type="caution">
    <text evidence="2">The sequence shown here is derived from an EMBL/GenBank/DDBJ whole genome shotgun (WGS) entry which is preliminary data.</text>
</comment>
<dbReference type="InterPro" id="IPR012337">
    <property type="entry name" value="RNaseH-like_sf"/>
</dbReference>
<sequence length="971" mass="106675">MLALLARHFSIDRVRGTLLTASTLFQVEIGGNSVRDLRHFVQRVRTVLYAIPVGQRPDDRLTGEWLFHRVKHIRKLERVIEDIRESAPESRRREWDYLWNKIQDILVQEREDANSHSVMKSLQIAAPQAKTKGVPAGTKEASRSSPKAKTPAPASTGPPPKAPVVDLIPALRVWDLHSLGFASDNMPLANHYMLDNCPVVRSTGLDVESGKAFIWLPGSLPFFAHDLSKLRIDCAEEAKFYATRVDEHVPIFTSKVQFVHGMAASADSLEGSGEEFREPSDPFAHDPAEEYAKDLNVVVIFSPIKFVRSLDFDDSSFAVGCFRRGGVVGLLKSTKEYPFVTRALNQFAQRKAPGHVYTTINLLHNVSADPHKDSHNAGIDNVVISLGGFTGGGVWVEDAAGRDKCPFPSVSQTGELLSFKKGVIKFSAKNRLHATQPWTVDRLVMILYAAKDPASLELDVLDALIGVGFPLDSRPLVDVIPAEVESSEEHLFEANPDGPAASALPEGDRPLDLSSPGVPIVDDAHVSDRVRKLRDEAVSDSEPALLEASEFGEVIAADHIHVFKSPSDSNAPGRECVVLCLRGRFTGLFAAYPATDRSTDSILTCLKRFVGRKVCSKPVSLVSDAADEFKLAAETLGWLHMPSLPNRFPHNSQLEREIRSFQEGVRSSFLEAGFAVRPELWTVACRYGSMAMNFSHPAPLESDLSRWDFAVAHFDAEDVPPRELILSQLVFYRARADSKFGPHAKPGLFAGWRLEPGFLYRSVVRVLDLAKVRFKHGSWEEVISFPEAGLYVRSGDPVFPLKNAPEHALQLCGGDDFVIPDPLPLPFSGDQTNVKKKARRIYITYSGFLKLGPTPGCTACERGEPKASSQPVEDHETLLSFEHLGLPDLPPEIDPDDEEAVEVELAALSRSTGRESESELDLLRTPEYEPSIPEDDEALPGVGALPACCAPDSMIGAHWSRAGCSSGSVVP</sequence>
<dbReference type="SUPFAM" id="SSF53098">
    <property type="entry name" value="Ribonuclease H-like"/>
    <property type="match status" value="1"/>
</dbReference>
<name>A0A812UWT9_9DINO</name>
<feature type="region of interest" description="Disordered" evidence="1">
    <location>
        <begin position="909"/>
        <end position="939"/>
    </location>
</feature>
<evidence type="ECO:0000313" key="3">
    <source>
        <dbReference type="Proteomes" id="UP000604046"/>
    </source>
</evidence>
<feature type="region of interest" description="Disordered" evidence="1">
    <location>
        <begin position="126"/>
        <end position="161"/>
    </location>
</feature>
<reference evidence="2" key="1">
    <citation type="submission" date="2021-02" db="EMBL/GenBank/DDBJ databases">
        <authorList>
            <person name="Dougan E. K."/>
            <person name="Rhodes N."/>
            <person name="Thang M."/>
            <person name="Chan C."/>
        </authorList>
    </citation>
    <scope>NUCLEOTIDE SEQUENCE</scope>
</reference>
<dbReference type="Proteomes" id="UP000604046">
    <property type="component" value="Unassembled WGS sequence"/>
</dbReference>